<evidence type="ECO:0000256" key="1">
    <source>
        <dbReference type="ARBA" id="ARBA00022679"/>
    </source>
</evidence>
<protein>
    <submittedName>
        <fullName evidence="7">Serine/threonine protein kinase</fullName>
    </submittedName>
</protein>
<dbReference type="InterPro" id="IPR000719">
    <property type="entry name" value="Prot_kinase_dom"/>
</dbReference>
<sequence>MPRFMARQVGASEDPDRGRRIGKYEILTRLSLGGMAELFLAFTSGPGGFRKFVAVKQILPDIKKDEQFVEMFLDEARITAAFSHANIGQVFDLGEEDGELYLAMEFLPGQNLEQVIKAAARKQYGLPLGFIGRVIRDTCLGLHYAHHFTDPSGRPVAVVHRDVSPKNVMLTYDGVVKVIDFGIAKARGRLGRTQVGTVKGTSGYMSPEQVRGHAMDGRSDLFSVGVMMHELLTGQRLFNGPHEAAVMLQIVEADVVSPRAGNSIIPEALDAVVMRALARDAGQRFATCREMARAIEAALGSELFDEDGVTAVMGELFEEKRQKTRTLLELASRAEDAQVSEAAGALQQDEVGEHVPTAQLQVPKAPQHTPRTDGSSAPKPVPQRRPSTATEPELVTRAGTGSGPKPMPQRRPATATDPEIPTRAGSGPKQQPRKLQGELPASTPQRTPRPVPALEAGVSRTPRPRPQVVEEAAEELDSLDEPSDLSTQQFRTRPPRPGAAAGARGNARAARGLQRSDTPVQTPAARSGSKWLGRLFLLLLLAGVGWASTQPLIRAQFVPAFESVKAWVKAELDPQPAKDPAQDAAWPPQQKPGPPPGFPGTTPAPDPRPAAVAAPVEPTPEVRTPPPEAPVAKPAKGTRGKDRDVAGVKGTTDSGTGSPRGGRAKETKPKSDKEPVTTVTQDPNALAEVVDTSSAQGAAKAGMGWITLKTVPQAAVFDGSTQLGTTPLNKFPLPVGTYSLRLVDPTNAEAVSRLLSVPINPGKTTPITIRLADLPLYKE</sequence>
<keyword evidence="2" id="KW-0547">Nucleotide-binding</keyword>
<dbReference type="PROSITE" id="PS50011">
    <property type="entry name" value="PROTEIN_KINASE_DOM"/>
    <property type="match status" value="1"/>
</dbReference>
<dbReference type="InterPro" id="IPR008266">
    <property type="entry name" value="Tyr_kinase_AS"/>
</dbReference>
<dbReference type="KEGG" id="msd:MYSTI_03570"/>
<feature type="domain" description="Protein kinase" evidence="6">
    <location>
        <begin position="24"/>
        <end position="299"/>
    </location>
</feature>
<dbReference type="Gene3D" id="3.30.200.20">
    <property type="entry name" value="Phosphorylase Kinase, domain 1"/>
    <property type="match status" value="1"/>
</dbReference>
<reference evidence="7 8" key="1">
    <citation type="journal article" date="2013" name="Genome Announc.">
        <title>Complete genome sequence of Myxococcus stipitatus strain DSM 14675, a fruiting myxobacterium.</title>
        <authorList>
            <person name="Huntley S."/>
            <person name="Kneip S."/>
            <person name="Treuner-Lange A."/>
            <person name="Sogaard-Andersen L."/>
        </authorList>
    </citation>
    <scope>NUCLEOTIDE SEQUENCE [LARGE SCALE GENOMIC DNA]</scope>
    <source>
        <strain evidence="8">DSM 14675 / JCM 12634 / Mx s8</strain>
    </source>
</reference>
<feature type="compositionally biased region" description="Pro residues" evidence="5">
    <location>
        <begin position="589"/>
        <end position="608"/>
    </location>
</feature>
<dbReference type="PROSITE" id="PS00109">
    <property type="entry name" value="PROTEIN_KINASE_TYR"/>
    <property type="match status" value="1"/>
</dbReference>
<keyword evidence="3 7" id="KW-0418">Kinase</keyword>
<evidence type="ECO:0000256" key="2">
    <source>
        <dbReference type="ARBA" id="ARBA00022741"/>
    </source>
</evidence>
<evidence type="ECO:0000313" key="7">
    <source>
        <dbReference type="EMBL" id="AGC44876.1"/>
    </source>
</evidence>
<dbReference type="Gene3D" id="1.10.510.10">
    <property type="entry name" value="Transferase(Phosphotransferase) domain 1"/>
    <property type="match status" value="1"/>
</dbReference>
<feature type="compositionally biased region" description="Acidic residues" evidence="5">
    <location>
        <begin position="471"/>
        <end position="483"/>
    </location>
</feature>
<feature type="compositionally biased region" description="Basic and acidic residues" evidence="5">
    <location>
        <begin position="663"/>
        <end position="675"/>
    </location>
</feature>
<dbReference type="PATRIC" id="fig|1278073.3.peg.3627"/>
<keyword evidence="4" id="KW-0067">ATP-binding</keyword>
<accession>L7U7J4</accession>
<dbReference type="HOGENOM" id="CLU_000288_151_5_7"/>
<feature type="compositionally biased region" description="Low complexity" evidence="5">
    <location>
        <begin position="498"/>
        <end position="512"/>
    </location>
</feature>
<keyword evidence="1" id="KW-0808">Transferase</keyword>
<feature type="compositionally biased region" description="Low complexity" evidence="5">
    <location>
        <begin position="574"/>
        <end position="588"/>
    </location>
</feature>
<dbReference type="STRING" id="1278073.MYSTI_03570"/>
<dbReference type="eggNOG" id="COG0515">
    <property type="taxonomic scope" value="Bacteria"/>
</dbReference>
<evidence type="ECO:0000256" key="3">
    <source>
        <dbReference type="ARBA" id="ARBA00022777"/>
    </source>
</evidence>
<keyword evidence="8" id="KW-1185">Reference proteome</keyword>
<dbReference type="Pfam" id="PF00069">
    <property type="entry name" value="Pkinase"/>
    <property type="match status" value="1"/>
</dbReference>
<gene>
    <name evidence="7" type="ordered locus">MYSTI_03570</name>
</gene>
<dbReference type="CDD" id="cd14014">
    <property type="entry name" value="STKc_PknB_like"/>
    <property type="match status" value="1"/>
</dbReference>
<dbReference type="AlphaFoldDB" id="L7U7J4"/>
<evidence type="ECO:0000256" key="4">
    <source>
        <dbReference type="ARBA" id="ARBA00022840"/>
    </source>
</evidence>
<dbReference type="GO" id="GO:0005524">
    <property type="term" value="F:ATP binding"/>
    <property type="evidence" value="ECO:0007669"/>
    <property type="project" value="UniProtKB-KW"/>
</dbReference>
<dbReference type="EMBL" id="CP004025">
    <property type="protein sequence ID" value="AGC44876.1"/>
    <property type="molecule type" value="Genomic_DNA"/>
</dbReference>
<evidence type="ECO:0000259" key="6">
    <source>
        <dbReference type="PROSITE" id="PS50011"/>
    </source>
</evidence>
<organism evidence="7 8">
    <name type="scientific">Myxococcus stipitatus (strain DSM 14675 / JCM 12634 / Mx s8)</name>
    <dbReference type="NCBI Taxonomy" id="1278073"/>
    <lineage>
        <taxon>Bacteria</taxon>
        <taxon>Pseudomonadati</taxon>
        <taxon>Myxococcota</taxon>
        <taxon>Myxococcia</taxon>
        <taxon>Myxococcales</taxon>
        <taxon>Cystobacterineae</taxon>
        <taxon>Myxococcaceae</taxon>
        <taxon>Myxococcus</taxon>
    </lineage>
</organism>
<feature type="region of interest" description="Disordered" evidence="5">
    <location>
        <begin position="574"/>
        <end position="685"/>
    </location>
</feature>
<dbReference type="GO" id="GO:0004674">
    <property type="term" value="F:protein serine/threonine kinase activity"/>
    <property type="evidence" value="ECO:0007669"/>
    <property type="project" value="UniProtKB-KW"/>
</dbReference>
<dbReference type="InterPro" id="IPR011009">
    <property type="entry name" value="Kinase-like_dom_sf"/>
</dbReference>
<evidence type="ECO:0000256" key="5">
    <source>
        <dbReference type="SAM" id="MobiDB-lite"/>
    </source>
</evidence>
<keyword evidence="7" id="KW-0723">Serine/threonine-protein kinase</keyword>
<dbReference type="SUPFAM" id="SSF56112">
    <property type="entry name" value="Protein kinase-like (PK-like)"/>
    <property type="match status" value="1"/>
</dbReference>
<dbReference type="PANTHER" id="PTHR43289:SF6">
    <property type="entry name" value="SERINE_THREONINE-PROTEIN KINASE NEKL-3"/>
    <property type="match status" value="1"/>
</dbReference>
<proteinExistence type="predicted"/>
<dbReference type="PANTHER" id="PTHR43289">
    <property type="entry name" value="MITOGEN-ACTIVATED PROTEIN KINASE KINASE KINASE 20-RELATED"/>
    <property type="match status" value="1"/>
</dbReference>
<name>L7U7J4_MYXSD</name>
<evidence type="ECO:0000313" key="8">
    <source>
        <dbReference type="Proteomes" id="UP000011131"/>
    </source>
</evidence>
<feature type="compositionally biased region" description="Low complexity" evidence="5">
    <location>
        <begin position="609"/>
        <end position="622"/>
    </location>
</feature>
<feature type="region of interest" description="Disordered" evidence="5">
    <location>
        <begin position="361"/>
        <end position="526"/>
    </location>
</feature>
<dbReference type="Proteomes" id="UP000011131">
    <property type="component" value="Chromosome"/>
</dbReference>